<dbReference type="SUPFAM" id="SSF111347">
    <property type="entry name" value="Rap/Ran-GAP"/>
    <property type="match status" value="1"/>
</dbReference>
<accession>A0A8C4WQ32</accession>
<dbReference type="InterPro" id="IPR046859">
    <property type="entry name" value="RGPA/RALGAPB_N"/>
</dbReference>
<dbReference type="PANTHER" id="PTHR21344">
    <property type="entry name" value="RAL GTPASE-ACTIVATING PROTEIN SUBUNIT BETA"/>
    <property type="match status" value="1"/>
</dbReference>
<reference evidence="3" key="1">
    <citation type="submission" date="2025-08" db="UniProtKB">
        <authorList>
            <consortium name="Ensembl"/>
        </authorList>
    </citation>
    <scope>IDENTIFICATION</scope>
</reference>
<dbReference type="Ensembl" id="ENSEBUT00000008709.1">
    <property type="protein sequence ID" value="ENSEBUP00000008214.1"/>
    <property type="gene ID" value="ENSEBUG00000005307.1"/>
</dbReference>
<feature type="compositionally biased region" description="Low complexity" evidence="1">
    <location>
        <begin position="369"/>
        <end position="387"/>
    </location>
</feature>
<dbReference type="Pfam" id="PF20412">
    <property type="entry name" value="RALGAPB_N"/>
    <property type="match status" value="1"/>
</dbReference>
<evidence type="ECO:0000313" key="3">
    <source>
        <dbReference type="Ensembl" id="ENSEBUP00000008214.1"/>
    </source>
</evidence>
<dbReference type="GeneTree" id="ENSGT00700000104550"/>
<proteinExistence type="predicted"/>
<organism evidence="3 4">
    <name type="scientific">Eptatretus burgeri</name>
    <name type="common">Inshore hagfish</name>
    <dbReference type="NCBI Taxonomy" id="7764"/>
    <lineage>
        <taxon>Eukaryota</taxon>
        <taxon>Metazoa</taxon>
        <taxon>Chordata</taxon>
        <taxon>Craniata</taxon>
        <taxon>Vertebrata</taxon>
        <taxon>Cyclostomata</taxon>
        <taxon>Myxini</taxon>
        <taxon>Myxiniformes</taxon>
        <taxon>Myxinidae</taxon>
        <taxon>Eptatretinae</taxon>
        <taxon>Eptatretus</taxon>
    </lineage>
</organism>
<evidence type="ECO:0000256" key="1">
    <source>
        <dbReference type="SAM" id="MobiDB-lite"/>
    </source>
</evidence>
<reference evidence="3" key="2">
    <citation type="submission" date="2025-09" db="UniProtKB">
        <authorList>
            <consortium name="Ensembl"/>
        </authorList>
    </citation>
    <scope>IDENTIFICATION</scope>
</reference>
<evidence type="ECO:0000313" key="4">
    <source>
        <dbReference type="Proteomes" id="UP000694388"/>
    </source>
</evidence>
<keyword evidence="4" id="KW-1185">Reference proteome</keyword>
<dbReference type="PANTHER" id="PTHR21344:SF1">
    <property type="entry name" value="RAL GTPASE-ACTIVATING PROTEIN SUBUNIT BETA"/>
    <property type="match status" value="1"/>
</dbReference>
<feature type="region of interest" description="Disordered" evidence="1">
    <location>
        <begin position="956"/>
        <end position="987"/>
    </location>
</feature>
<dbReference type="GO" id="GO:0005096">
    <property type="term" value="F:GTPase activator activity"/>
    <property type="evidence" value="ECO:0007669"/>
    <property type="project" value="InterPro"/>
</dbReference>
<dbReference type="OMA" id="CWEECCV"/>
<feature type="compositionally biased region" description="Basic and acidic residues" evidence="1">
    <location>
        <begin position="963"/>
        <end position="976"/>
    </location>
</feature>
<dbReference type="Proteomes" id="UP000694388">
    <property type="component" value="Unplaced"/>
</dbReference>
<evidence type="ECO:0000259" key="2">
    <source>
        <dbReference type="Pfam" id="PF20412"/>
    </source>
</evidence>
<dbReference type="Gene3D" id="3.40.50.11210">
    <property type="entry name" value="Rap/Ran-GAP"/>
    <property type="match status" value="1"/>
</dbReference>
<protein>
    <submittedName>
        <fullName evidence="3">Ral GTPase activating protein non-catalytic subunit beta</fullName>
    </submittedName>
</protein>
<name>A0A8C4WQ32_EPTBU</name>
<feature type="compositionally biased region" description="Polar residues" evidence="1">
    <location>
        <begin position="414"/>
        <end position="430"/>
    </location>
</feature>
<sequence>MYSEWRSLHSVLDRDRGHLSVLHCYPETCARDVVAAVVRPLGQAPWPSNTECLLQTDKQVKWTMEVLGFGLTLPLDGDVVKRCVDVYMEWLNAISDLHNTLVPLPVRQQPNYYARCLLKHLYNLFVPRGNGSVDRQVDLCRTVLSSLQHLARDLGDSLERETWEGLLVFLLRVSDTLLAPPTQHGGLADLLAERLVAVLLEVWLASCSRCFPTPPYWRTAQELISTWRHHPAVVTQWNRISAVLTSRLLQQLYGMSLPSLRVPEDDLALIPANITEECLAQSWFRFLHMIGNPVDLANPAIVASAPRFQEALMECGGVPPDASRFHCLRHLPAIFHSAMCGVSQLVDAFLGVHCNDSDQELPVGTNRMSAPSGVPSSSSSGGTTTSPHTRRARAVTVSKTAATSQVTAAVPHPSRSSSATPQEKASSNLQAPVAPSPLVNFDPRSSPAPGRSQVNSILNLFGQWLFEAALVTCRPDTPFPAQAPDPRRKPTQLPVESGGGACVEWRENFEAGRAEACGTLSCIMASKKTGEEILPVYLSRCSTLIAQGLQVSERPVLAAIILNSPSLFCSDLKGINTLAPYFISALEHILPDRDLHKFKMFANPTDLRRASIHILLTLLPLPLHFGALRIEEGIAIPSTFRALKLRLVNLLIGALQTECDSANTHMILGMLLQHQKLSGNKSVNVNKTLQWYIACKICSFHQPSLPGADSAPGLLVRAIHLVTQRLQVQWKSDLISSLAALELLAGLAKVRVPVDPAEQRHAVSAVCEFIVSQCRRPAPYHSRDLHSMIVAAFFCLCVWLTEHPTLLDEKNCLWEVLEIVELGVSGAKSRVGPGSTVTLKGEKEQAPASLRVREAAEATLTCIMQNLGSFPPPSGAASPCSLLNEDRLIAFIQSRKASPEPVLSDPLLHFRFFALDNSVLLSILEQPLGLQTEKSPSVTLVLRGAGGRHVWAMQLQQQPRDSPLVDKPFETEDRPTPRPPAGPRPTIRHRVFPDEVDKIPFVKADCSIPDLPDIVDEQLSIQHDKLRRLLDVQIAYETGVVATLDRARALTPFPDPQLDCRPPGPAPASQTARLLLSHLGLLSFEALKEPSNSRLPPSLVALEPTLPGFRQELAALDSLPTRPCDTVFVFYVRAGQTQILSNVEKASSVQGAFLELLLSLGWPVVLGQHPGWSGHVATSWQAAEDVSDPLEGSGGAVFNGERKVLYFADALTEVAFVVPTASQNGTKYMHLTCMLNFLLHSLLSFLLYSTFLRAAAVGKALPSLGPETKVLVVWVESYDDIGPTFIFSVIVHSITHPRSSCSERDVPVVFVQPLATGLFRVRLAGPAARLAMATPLVDGMVVTRRALGLLVRQTAVNACRRRRLESDLHSPPHVRRKLKITDLINKHRSHLLEPDFFASLFYPTLS</sequence>
<feature type="domain" description="Ral GTPase-activating protein subunit alpha/beta N-terminal" evidence="2">
    <location>
        <begin position="133"/>
        <end position="255"/>
    </location>
</feature>
<dbReference type="InterPro" id="IPR035974">
    <property type="entry name" value="Rap/Ran-GAP_sf"/>
</dbReference>
<feature type="region of interest" description="Disordered" evidence="1">
    <location>
        <begin position="477"/>
        <end position="497"/>
    </location>
</feature>
<feature type="region of interest" description="Disordered" evidence="1">
    <location>
        <begin position="361"/>
        <end position="451"/>
    </location>
</feature>
<dbReference type="InterPro" id="IPR039930">
    <property type="entry name" value="RALGAPB"/>
</dbReference>
<feature type="compositionally biased region" description="Polar residues" evidence="1">
    <location>
        <begin position="397"/>
        <end position="407"/>
    </location>
</feature>
<dbReference type="GO" id="GO:0051056">
    <property type="term" value="P:regulation of small GTPase mediated signal transduction"/>
    <property type="evidence" value="ECO:0007669"/>
    <property type="project" value="InterPro"/>
</dbReference>